<dbReference type="PANTHER" id="PTHR22946">
    <property type="entry name" value="DIENELACTONE HYDROLASE DOMAIN-CONTAINING PROTEIN-RELATED"/>
    <property type="match status" value="1"/>
</dbReference>
<dbReference type="InterPro" id="IPR029058">
    <property type="entry name" value="AB_hydrolase_fold"/>
</dbReference>
<dbReference type="STRING" id="403935.SAMN05216481_101476"/>
<feature type="domain" description="AB hydrolase-1" evidence="4">
    <location>
        <begin position="3"/>
        <end position="114"/>
    </location>
</feature>
<dbReference type="RefSeq" id="WP_093654795.1">
    <property type="nucleotide sequence ID" value="NZ_FOET01000001.1"/>
</dbReference>
<dbReference type="Proteomes" id="UP000199055">
    <property type="component" value="Unassembled WGS sequence"/>
</dbReference>
<keyword evidence="1 5" id="KW-0378">Hydrolase</keyword>
<dbReference type="InterPro" id="IPR000073">
    <property type="entry name" value="AB_hydrolase_1"/>
</dbReference>
<feature type="region of interest" description="Disordered" evidence="3">
    <location>
        <begin position="126"/>
        <end position="152"/>
    </location>
</feature>
<evidence type="ECO:0000256" key="2">
    <source>
        <dbReference type="ARBA" id="ARBA00038115"/>
    </source>
</evidence>
<accession>A0A1H8ZDP6</accession>
<dbReference type="Pfam" id="PF00561">
    <property type="entry name" value="Abhydrolase_1"/>
    <property type="match status" value="1"/>
</dbReference>
<comment type="similarity">
    <text evidence="2">Belongs to the AB hydrolase superfamily. FUS2 hydrolase family.</text>
</comment>
<name>A0A1H8ZDP6_9ACTN</name>
<dbReference type="InterPro" id="IPR050261">
    <property type="entry name" value="FrsA_esterase"/>
</dbReference>
<evidence type="ECO:0000256" key="1">
    <source>
        <dbReference type="ARBA" id="ARBA00022801"/>
    </source>
</evidence>
<dbReference type="AlphaFoldDB" id="A0A1H8ZDP6"/>
<organism evidence="5 6">
    <name type="scientific">Streptomyces radiopugnans</name>
    <dbReference type="NCBI Taxonomy" id="403935"/>
    <lineage>
        <taxon>Bacteria</taxon>
        <taxon>Bacillati</taxon>
        <taxon>Actinomycetota</taxon>
        <taxon>Actinomycetes</taxon>
        <taxon>Kitasatosporales</taxon>
        <taxon>Streptomycetaceae</taxon>
        <taxon>Streptomyces</taxon>
    </lineage>
</organism>
<evidence type="ECO:0000259" key="4">
    <source>
        <dbReference type="Pfam" id="PF00561"/>
    </source>
</evidence>
<protein>
    <submittedName>
        <fullName evidence="5">Alpha/beta hydrolase family protein</fullName>
    </submittedName>
</protein>
<evidence type="ECO:0000313" key="5">
    <source>
        <dbReference type="EMBL" id="SEP62539.1"/>
    </source>
</evidence>
<reference evidence="5 6" key="1">
    <citation type="submission" date="2016-10" db="EMBL/GenBank/DDBJ databases">
        <authorList>
            <person name="de Groot N.N."/>
        </authorList>
    </citation>
    <scope>NUCLEOTIDE SEQUENCE [LARGE SCALE GENOMIC DNA]</scope>
    <source>
        <strain evidence="5 6">CGMCC 4.3519</strain>
    </source>
</reference>
<dbReference type="EMBL" id="FOET01000001">
    <property type="protein sequence ID" value="SEP62539.1"/>
    <property type="molecule type" value="Genomic_DNA"/>
</dbReference>
<sequence length="504" mass="53165">MTAFVLVPGAHTGGWVWEEVAARLRESGAGAYPVTLTGMGGPGGPAGPGTDLETHIGDLVRLIDGLDAPRVVLVGHCYGIHPALGAAGRRPERIARIVHLDTGVPRDGDPALALVPDGTVRERLPRAAGRGGGHGDGLLPPPSPDGWRRWGSTAGVPGEALERLARLAAPQPADTLTRPLRLTEAVSKMPATGVLCTANGPGIAAIEAMVGLGDPRFRALADPRVDFFELATGHWPMLSAPGELAGVLLRAAAGEGHRIPPPADERPAHLRPFVLDVPEARRERRGRVDLHLPGADEPRPAVVFVHGGPVPPDACPTPRDWPAFTGYARYAASLGAVGATVDHRLHGIADYGRAAEDVREAVRLVRADPRVDGDRIALWFFSGGGLLSAGWLAAPPPWLRCVAATYPLLAPPPGWPVDASRFHPATALRTAGRLPVVLTRVELELPELATAMREFLAVAEHSEAAVEVIGVPGGHHGFETVDHTEPARRAVDRAMRSVLGHLRN</sequence>
<gene>
    <name evidence="5" type="ORF">SAMN05216481_101476</name>
</gene>
<proteinExistence type="inferred from homology"/>
<dbReference type="Gene3D" id="3.40.50.1820">
    <property type="entry name" value="alpha/beta hydrolase"/>
    <property type="match status" value="2"/>
</dbReference>
<keyword evidence="6" id="KW-1185">Reference proteome</keyword>
<dbReference type="PANTHER" id="PTHR22946:SF9">
    <property type="entry name" value="POLYKETIDE TRANSFERASE AF380"/>
    <property type="match status" value="1"/>
</dbReference>
<evidence type="ECO:0000313" key="6">
    <source>
        <dbReference type="Proteomes" id="UP000199055"/>
    </source>
</evidence>
<evidence type="ECO:0000256" key="3">
    <source>
        <dbReference type="SAM" id="MobiDB-lite"/>
    </source>
</evidence>
<dbReference type="SUPFAM" id="SSF53474">
    <property type="entry name" value="alpha/beta-Hydrolases"/>
    <property type="match status" value="2"/>
</dbReference>
<dbReference type="GO" id="GO:0052689">
    <property type="term" value="F:carboxylic ester hydrolase activity"/>
    <property type="evidence" value="ECO:0007669"/>
    <property type="project" value="UniProtKB-ARBA"/>
</dbReference>